<evidence type="ECO:0000313" key="3">
    <source>
        <dbReference type="Proteomes" id="UP000475862"/>
    </source>
</evidence>
<evidence type="ECO:0000256" key="1">
    <source>
        <dbReference type="SAM" id="MobiDB-lite"/>
    </source>
</evidence>
<dbReference type="OrthoDB" id="6628180at2759"/>
<evidence type="ECO:0000313" key="2">
    <source>
        <dbReference type="EMBL" id="KAE9525080.1"/>
    </source>
</evidence>
<comment type="caution">
    <text evidence="2">The sequence shown here is derived from an EMBL/GenBank/DDBJ whole genome shotgun (WGS) entry which is preliminary data.</text>
</comment>
<protein>
    <submittedName>
        <fullName evidence="2">Uncharacterized protein</fullName>
    </submittedName>
</protein>
<gene>
    <name evidence="2" type="ORF">AGLY_014494</name>
</gene>
<reference evidence="2 3" key="1">
    <citation type="submission" date="2019-08" db="EMBL/GenBank/DDBJ databases">
        <title>The genome of the soybean aphid Biotype 1, its phylome, world population structure and adaptation to the North American continent.</title>
        <authorList>
            <person name="Giordano R."/>
            <person name="Donthu R.K."/>
            <person name="Hernandez A.G."/>
            <person name="Wright C.L."/>
            <person name="Zimin A.V."/>
        </authorList>
    </citation>
    <scope>NUCLEOTIDE SEQUENCE [LARGE SCALE GENOMIC DNA]</scope>
    <source>
        <tissue evidence="2">Whole aphids</tissue>
    </source>
</reference>
<dbReference type="Proteomes" id="UP000475862">
    <property type="component" value="Unassembled WGS sequence"/>
</dbReference>
<dbReference type="EMBL" id="VYZN01000064">
    <property type="protein sequence ID" value="KAE9525080.1"/>
    <property type="molecule type" value="Genomic_DNA"/>
</dbReference>
<proteinExistence type="predicted"/>
<dbReference type="AlphaFoldDB" id="A0A6G0T354"/>
<keyword evidence="3" id="KW-1185">Reference proteome</keyword>
<feature type="region of interest" description="Disordered" evidence="1">
    <location>
        <begin position="114"/>
        <end position="133"/>
    </location>
</feature>
<organism evidence="2 3">
    <name type="scientific">Aphis glycines</name>
    <name type="common">Soybean aphid</name>
    <dbReference type="NCBI Taxonomy" id="307491"/>
    <lineage>
        <taxon>Eukaryota</taxon>
        <taxon>Metazoa</taxon>
        <taxon>Ecdysozoa</taxon>
        <taxon>Arthropoda</taxon>
        <taxon>Hexapoda</taxon>
        <taxon>Insecta</taxon>
        <taxon>Pterygota</taxon>
        <taxon>Neoptera</taxon>
        <taxon>Paraneoptera</taxon>
        <taxon>Hemiptera</taxon>
        <taxon>Sternorrhyncha</taxon>
        <taxon>Aphidomorpha</taxon>
        <taxon>Aphidoidea</taxon>
        <taxon>Aphididae</taxon>
        <taxon>Aphidini</taxon>
        <taxon>Aphis</taxon>
        <taxon>Aphis</taxon>
    </lineage>
</organism>
<name>A0A6G0T354_APHGL</name>
<sequence>MSVPKKRIKNFITRRRENNSAEQEYLEESDDDFLINQRWLQYNIEPMHEVIKKWNETAKNRANYLRIPNTEISDILERWPLYKQSFGHSLTLTNNMKIRVMLIVNVNNENGRRPLHSDNLRYSDNKSHSNSVRDEPSDRILVVPMTTGEFRLAPFAHLNLYLSVLMLLTSNRFLKRQSFIHVTSFEGCSSGIKS</sequence>
<accession>A0A6G0T354</accession>